<gene>
    <name evidence="10" type="ORF">US86_C0001G0185</name>
</gene>
<dbReference type="PATRIC" id="fig|1618422.5.peg.188"/>
<feature type="transmembrane region" description="Helical" evidence="8">
    <location>
        <begin position="233"/>
        <end position="259"/>
    </location>
</feature>
<evidence type="ECO:0000256" key="1">
    <source>
        <dbReference type="ARBA" id="ARBA00022475"/>
    </source>
</evidence>
<reference evidence="10 11" key="1">
    <citation type="journal article" date="2015" name="Nature">
        <title>rRNA introns, odd ribosomes, and small enigmatic genomes across a large radiation of phyla.</title>
        <authorList>
            <person name="Brown C.T."/>
            <person name="Hug L.A."/>
            <person name="Thomas B.C."/>
            <person name="Sharon I."/>
            <person name="Castelle C.J."/>
            <person name="Singh A."/>
            <person name="Wilkins M.J."/>
            <person name="Williams K.H."/>
            <person name="Banfield J.F."/>
        </authorList>
    </citation>
    <scope>NUCLEOTIDE SEQUENCE [LARGE SCALE GENOMIC DNA]</scope>
</reference>
<evidence type="ECO:0000256" key="7">
    <source>
        <dbReference type="ARBA" id="ARBA00023136"/>
    </source>
</evidence>
<evidence type="ECO:0000256" key="4">
    <source>
        <dbReference type="ARBA" id="ARBA00022692"/>
    </source>
</evidence>
<accession>A0A0G0JHV6</accession>
<dbReference type="GO" id="GO:0009103">
    <property type="term" value="P:lipopolysaccharide biosynthetic process"/>
    <property type="evidence" value="ECO:0007669"/>
    <property type="project" value="UniProtKB-KW"/>
</dbReference>
<dbReference type="PANTHER" id="PTHR48090">
    <property type="entry name" value="UNDECAPRENYL-PHOSPHATE 4-DEOXY-4-FORMAMIDO-L-ARABINOSE TRANSFERASE-RELATED"/>
    <property type="match status" value="1"/>
</dbReference>
<proteinExistence type="predicted"/>
<dbReference type="InterPro" id="IPR001173">
    <property type="entry name" value="Glyco_trans_2-like"/>
</dbReference>
<sequence>MLTNKKITAIPIAYRDEGNIEELYKRLTKVLSKITRNYEIIYVNDSSPDKSQEILERLAKKDKHLKVVLHSRNFGAQNAFTTGMRLSSGDAVVLMDGDLQDPPELIEKFVEKWLQGFDVVYGVRRKREKSMGKLWELAYHGFYVLFNKLSYVKMPLDAGDFSLMDRKVVDQINELPEKDRFIRGLRAWVGFKQTGVEYVRPERFSGKSTNNFWKNLVWVRKAIFSFSFAPLEWVFYIALISVSISLLAVMFYLISYFLIPDAPKGFLTILIAVLFLGSVQLVTLSIICEYIRRLFEEIKNRPVSIVQKVINDDQKVKDDKNKMPNLWFKKELRNTL</sequence>
<dbReference type="Pfam" id="PF00535">
    <property type="entry name" value="Glycos_transf_2"/>
    <property type="match status" value="1"/>
</dbReference>
<evidence type="ECO:0000256" key="5">
    <source>
        <dbReference type="ARBA" id="ARBA00022985"/>
    </source>
</evidence>
<evidence type="ECO:0000256" key="3">
    <source>
        <dbReference type="ARBA" id="ARBA00022679"/>
    </source>
</evidence>
<evidence type="ECO:0000256" key="2">
    <source>
        <dbReference type="ARBA" id="ARBA00022676"/>
    </source>
</evidence>
<dbReference type="CDD" id="cd04187">
    <property type="entry name" value="DPM1_like_bac"/>
    <property type="match status" value="1"/>
</dbReference>
<keyword evidence="6 8" id="KW-1133">Transmembrane helix</keyword>
<dbReference type="Proteomes" id="UP000034235">
    <property type="component" value="Unassembled WGS sequence"/>
</dbReference>
<dbReference type="InterPro" id="IPR050256">
    <property type="entry name" value="Glycosyltransferase_2"/>
</dbReference>
<comment type="caution">
    <text evidence="10">The sequence shown here is derived from an EMBL/GenBank/DDBJ whole genome shotgun (WGS) entry which is preliminary data.</text>
</comment>
<keyword evidence="4 8" id="KW-0812">Transmembrane</keyword>
<dbReference type="GO" id="GO:0005886">
    <property type="term" value="C:plasma membrane"/>
    <property type="evidence" value="ECO:0007669"/>
    <property type="project" value="TreeGrafter"/>
</dbReference>
<evidence type="ECO:0000256" key="6">
    <source>
        <dbReference type="ARBA" id="ARBA00022989"/>
    </source>
</evidence>
<keyword evidence="1" id="KW-1003">Cell membrane</keyword>
<evidence type="ECO:0000313" key="10">
    <source>
        <dbReference type="EMBL" id="KKQ67258.1"/>
    </source>
</evidence>
<dbReference type="AlphaFoldDB" id="A0A0G0JHV6"/>
<keyword evidence="3" id="KW-0808">Transferase</keyword>
<dbReference type="GO" id="GO:0016757">
    <property type="term" value="F:glycosyltransferase activity"/>
    <property type="evidence" value="ECO:0007669"/>
    <property type="project" value="UniProtKB-KW"/>
</dbReference>
<dbReference type="PANTHER" id="PTHR48090:SF3">
    <property type="entry name" value="UNDECAPRENYL-PHOSPHATE 4-DEOXY-4-FORMAMIDO-L-ARABINOSE TRANSFERASE"/>
    <property type="match status" value="1"/>
</dbReference>
<keyword evidence="7 8" id="KW-0472">Membrane</keyword>
<feature type="transmembrane region" description="Helical" evidence="8">
    <location>
        <begin position="265"/>
        <end position="291"/>
    </location>
</feature>
<evidence type="ECO:0000313" key="11">
    <source>
        <dbReference type="Proteomes" id="UP000034235"/>
    </source>
</evidence>
<name>A0A0G0JHV6_9BACT</name>
<keyword evidence="5" id="KW-0448">Lipopolysaccharide biosynthesis</keyword>
<dbReference type="SUPFAM" id="SSF53448">
    <property type="entry name" value="Nucleotide-diphospho-sugar transferases"/>
    <property type="match status" value="1"/>
</dbReference>
<evidence type="ECO:0000256" key="8">
    <source>
        <dbReference type="SAM" id="Phobius"/>
    </source>
</evidence>
<dbReference type="InterPro" id="IPR029044">
    <property type="entry name" value="Nucleotide-diphossugar_trans"/>
</dbReference>
<feature type="domain" description="Glycosyltransferase 2-like" evidence="9">
    <location>
        <begin position="20"/>
        <end position="171"/>
    </location>
</feature>
<evidence type="ECO:0000259" key="9">
    <source>
        <dbReference type="Pfam" id="PF00535"/>
    </source>
</evidence>
<dbReference type="EMBL" id="LBUP01000001">
    <property type="protein sequence ID" value="KKQ67258.1"/>
    <property type="molecule type" value="Genomic_DNA"/>
</dbReference>
<organism evidence="10 11">
    <name type="scientific">Candidatus Daviesbacteria bacterium GW2011_GWA2_38_24</name>
    <dbReference type="NCBI Taxonomy" id="1618422"/>
    <lineage>
        <taxon>Bacteria</taxon>
        <taxon>Candidatus Daviesiibacteriota</taxon>
    </lineage>
</organism>
<dbReference type="Gene3D" id="3.90.550.10">
    <property type="entry name" value="Spore Coat Polysaccharide Biosynthesis Protein SpsA, Chain A"/>
    <property type="match status" value="1"/>
</dbReference>
<protein>
    <submittedName>
        <fullName evidence="10">NAD-dependent epimerase/dehydratase</fullName>
    </submittedName>
</protein>
<keyword evidence="2" id="KW-0328">Glycosyltransferase</keyword>